<dbReference type="Proteomes" id="UP001333818">
    <property type="component" value="Unassembled WGS sequence"/>
</dbReference>
<dbReference type="Pfam" id="PF12770">
    <property type="entry name" value="CHAT"/>
    <property type="match status" value="1"/>
</dbReference>
<dbReference type="Pfam" id="PF13424">
    <property type="entry name" value="TPR_12"/>
    <property type="match status" value="6"/>
</dbReference>
<feature type="repeat" description="TPR" evidence="1">
    <location>
        <begin position="402"/>
        <end position="435"/>
    </location>
</feature>
<dbReference type="RefSeq" id="WP_330486274.1">
    <property type="nucleotide sequence ID" value="NZ_JAZBJZ010000178.1"/>
</dbReference>
<feature type="repeat" description="TPR" evidence="1">
    <location>
        <begin position="322"/>
        <end position="355"/>
    </location>
</feature>
<comment type="caution">
    <text evidence="3">The sequence shown here is derived from an EMBL/GenBank/DDBJ whole genome shotgun (WGS) entry which is preliminary data.</text>
</comment>
<dbReference type="InterPro" id="IPR019734">
    <property type="entry name" value="TPR_rpt"/>
</dbReference>
<dbReference type="PROSITE" id="PS50293">
    <property type="entry name" value="TPR_REGION"/>
    <property type="match status" value="1"/>
</dbReference>
<dbReference type="Gene3D" id="1.25.40.10">
    <property type="entry name" value="Tetratricopeptide repeat domain"/>
    <property type="match status" value="3"/>
</dbReference>
<evidence type="ECO:0000259" key="2">
    <source>
        <dbReference type="Pfam" id="PF12770"/>
    </source>
</evidence>
<evidence type="ECO:0000313" key="4">
    <source>
        <dbReference type="Proteomes" id="UP001333818"/>
    </source>
</evidence>
<gene>
    <name evidence="3" type="ORF">V2H45_24155</name>
</gene>
<keyword evidence="4" id="KW-1185">Reference proteome</keyword>
<feature type="repeat" description="TPR" evidence="1">
    <location>
        <begin position="282"/>
        <end position="315"/>
    </location>
</feature>
<feature type="repeat" description="TPR" evidence="1">
    <location>
        <begin position="242"/>
        <end position="275"/>
    </location>
</feature>
<evidence type="ECO:0000313" key="3">
    <source>
        <dbReference type="EMBL" id="MEE3719838.1"/>
    </source>
</evidence>
<dbReference type="AlphaFoldDB" id="A0AAW9Q5P9"/>
<feature type="repeat" description="TPR" evidence="1">
    <location>
        <begin position="442"/>
        <end position="475"/>
    </location>
</feature>
<keyword evidence="1" id="KW-0802">TPR repeat</keyword>
<accession>A0AAW9Q5P9</accession>
<dbReference type="InterPro" id="IPR024983">
    <property type="entry name" value="CHAT_dom"/>
</dbReference>
<feature type="repeat" description="TPR" evidence="1">
    <location>
        <begin position="122"/>
        <end position="155"/>
    </location>
</feature>
<sequence>MRSCLKFGVTAIALSLSFCQVSTLYPLETASAQTIQERKAEAERLRKQGIQQCQTGQCEQALQSFQQALQIYREIGNRQGEGLALGNLGVAYGSLGKYDKAIEYQEQSLAIVREIKDRGGESLALGNLGVAYRNLGKYDKAIEYQEQRLAIAREIKDRRGESSALGNLGADYGSLGKYDKAIEYLEQSLAIAREIKDRRGESSALGNLGNAYRSLGKYDKAIEYQEQSLAIVREIKDRGGESLALGNLGVAYRNLGKYDKAIEYQEQRLAIAREIKDRRGESSALGNLGADYGSLGKYDKAIEYLEQSLAIAREIKDRRGESSALGNLGNAYRSLGKYDKAIEYLEQSLAIAREIKDRRGESLALGNLGVTYRNLGKYDKAIEYQEQRLVIAREIKDRRGESLALGNLGADYGSLGKYDKAIDYLEQNLAIAREIKNRGGEGEALGSLGVAYGSLGKYDKAIEYLLQDLAIAREIEDREGEGRTLSNIGFALAIKKQPNLAILYYKQSVKVRESIRKDIRNLDTDIQESYLETISGSYRRLIDLLLKQGRVTEALQVVDLLKIQELEDYLKNIKGSDRAAKGVELLAPEKAMSSQLSAMSFEQIPELNRQLARQIQLLPESEINKVPDYLQKLPKGAVLLYPLILDNRLELIVFSANTFPINRTVPIKKADLEKLVTDVRSDLRDYTSLDIKNSSPKLYNILIKPIEADLKQANATTILYAPDGILRYIPLAALYDGKQWLVEKYRIDNLIAYSLFDSDSKPQSNIRIFAGAFGGKNGERRFGANGLPATIPEVENIQTSFPNTTKLVEQAFTAQASKDKVSGNAIVHFATHAEFKSSSPLDSYVLFGDGSKVTLAEINNWQLKDTDLVVLSACETGVGSLGNGAEILGFGYQVQRAGAKASIASLWTVSDGGTQLLMEALYGNLQKGNTSTSASLREAQLSMIRKSIKQGEINFNHPYYWSAFVLIGNGL</sequence>
<feature type="repeat" description="TPR" evidence="1">
    <location>
        <begin position="202"/>
        <end position="235"/>
    </location>
</feature>
<dbReference type="SMART" id="SM00028">
    <property type="entry name" value="TPR"/>
    <property type="match status" value="12"/>
</dbReference>
<dbReference type="PANTHER" id="PTHR10098">
    <property type="entry name" value="RAPSYN-RELATED"/>
    <property type="match status" value="1"/>
</dbReference>
<dbReference type="PROSITE" id="PS50005">
    <property type="entry name" value="TPR"/>
    <property type="match status" value="8"/>
</dbReference>
<name>A0AAW9Q5P9_9CYAN</name>
<evidence type="ECO:0000256" key="1">
    <source>
        <dbReference type="PROSITE-ProRule" id="PRU00339"/>
    </source>
</evidence>
<dbReference type="SUPFAM" id="SSF48452">
    <property type="entry name" value="TPR-like"/>
    <property type="match status" value="3"/>
</dbReference>
<feature type="domain" description="CHAT" evidence="2">
    <location>
        <begin position="696"/>
        <end position="969"/>
    </location>
</feature>
<reference evidence="3" key="1">
    <citation type="submission" date="2024-01" db="EMBL/GenBank/DDBJ databases">
        <title>Bank of Algae and Cyanobacteria of the Azores (BACA) strain genomes.</title>
        <authorList>
            <person name="Luz R."/>
            <person name="Cordeiro R."/>
            <person name="Fonseca A."/>
            <person name="Goncalves V."/>
        </authorList>
    </citation>
    <scope>NUCLEOTIDE SEQUENCE</scope>
    <source>
        <strain evidence="3">BACA0141</strain>
    </source>
</reference>
<feature type="repeat" description="TPR" evidence="1">
    <location>
        <begin position="162"/>
        <end position="195"/>
    </location>
</feature>
<protein>
    <submittedName>
        <fullName evidence="3">Tetratricopeptide repeat protein</fullName>
    </submittedName>
</protein>
<organism evidence="3 4">
    <name type="scientific">Tumidithrix elongata BACA0141</name>
    <dbReference type="NCBI Taxonomy" id="2716417"/>
    <lineage>
        <taxon>Bacteria</taxon>
        <taxon>Bacillati</taxon>
        <taxon>Cyanobacteriota</taxon>
        <taxon>Cyanophyceae</taxon>
        <taxon>Pseudanabaenales</taxon>
        <taxon>Pseudanabaenaceae</taxon>
        <taxon>Tumidithrix</taxon>
        <taxon>Tumidithrix elongata</taxon>
    </lineage>
</organism>
<proteinExistence type="predicted"/>
<dbReference type="EMBL" id="JAZBJZ010000178">
    <property type="protein sequence ID" value="MEE3719838.1"/>
    <property type="molecule type" value="Genomic_DNA"/>
</dbReference>
<dbReference type="InterPro" id="IPR011990">
    <property type="entry name" value="TPR-like_helical_dom_sf"/>
</dbReference>